<evidence type="ECO:0000313" key="4">
    <source>
        <dbReference type="Proteomes" id="UP001208186"/>
    </source>
</evidence>
<dbReference type="PROSITE" id="PS51318">
    <property type="entry name" value="TAT"/>
    <property type="match status" value="1"/>
</dbReference>
<dbReference type="SUPFAM" id="SSF50998">
    <property type="entry name" value="Quinoprotein alcohol dehydrogenase-like"/>
    <property type="match status" value="2"/>
</dbReference>
<dbReference type="Gene3D" id="2.130.10.10">
    <property type="entry name" value="YVTN repeat-like/Quinoprotein amine dehydrogenase"/>
    <property type="match status" value="1"/>
</dbReference>
<accession>A0AAE3IH06</accession>
<dbReference type="RefSeq" id="WP_315910077.1">
    <property type="nucleotide sequence ID" value="NZ_JAOPKC010000025.1"/>
</dbReference>
<proteinExistence type="predicted"/>
<dbReference type="PANTHER" id="PTHR34512:SF30">
    <property type="entry name" value="OUTER MEMBRANE PROTEIN ASSEMBLY FACTOR BAMB"/>
    <property type="match status" value="1"/>
</dbReference>
<evidence type="ECO:0000259" key="1">
    <source>
        <dbReference type="Pfam" id="PF13360"/>
    </source>
</evidence>
<feature type="domain" description="Pyrrolo-quinoline quinone repeat" evidence="1">
    <location>
        <begin position="78"/>
        <end position="243"/>
    </location>
</feature>
<dbReference type="PROSITE" id="PS51257">
    <property type="entry name" value="PROKAR_LIPOPROTEIN"/>
    <property type="match status" value="1"/>
</dbReference>
<protein>
    <submittedName>
        <fullName evidence="3">PQQ-binding-like beta-propeller repeat protein</fullName>
    </submittedName>
</protein>
<dbReference type="Proteomes" id="UP001208186">
    <property type="component" value="Unassembled WGS sequence"/>
</dbReference>
<dbReference type="EMBL" id="JAOPKD010000022">
    <property type="protein sequence ID" value="MCU4728225.1"/>
    <property type="molecule type" value="Genomic_DNA"/>
</dbReference>
<dbReference type="Pfam" id="PF13360">
    <property type="entry name" value="PQQ_2"/>
    <property type="match status" value="1"/>
</dbReference>
<gene>
    <name evidence="3" type="ORF">OB914_14820</name>
    <name evidence="2" type="ORF">OB916_14860</name>
</gene>
<reference evidence="3" key="1">
    <citation type="submission" date="2023-02" db="EMBL/GenBank/DDBJ databases">
        <title>Enrichment on poylsaccharides allowed isolation of novel metabolic and taxonomic groups of Haloarchaea.</title>
        <authorList>
            <person name="Sorokin D.Y."/>
            <person name="Elcheninov A.G."/>
            <person name="Khizhniak T.V."/>
            <person name="Kolganova T.V."/>
            <person name="Kublanov I.V."/>
        </authorList>
    </citation>
    <scope>NUCLEOTIDE SEQUENCE</scope>
    <source>
        <strain evidence="2 4">HArc-curdl5-1</strain>
        <strain evidence="3">HArc-curdl7</strain>
    </source>
</reference>
<dbReference type="Proteomes" id="UP001209746">
    <property type="component" value="Unassembled WGS sequence"/>
</dbReference>
<name>A0AAE3IH06_9EURY</name>
<dbReference type="AlphaFoldDB" id="A0AAE3IH06"/>
<comment type="caution">
    <text evidence="3">The sequence shown here is derived from an EMBL/GenBank/DDBJ whole genome shotgun (WGS) entry which is preliminary data.</text>
</comment>
<evidence type="ECO:0000313" key="2">
    <source>
        <dbReference type="EMBL" id="MCU4719330.1"/>
    </source>
</evidence>
<dbReference type="EMBL" id="JAOPKC010000025">
    <property type="protein sequence ID" value="MCU4719330.1"/>
    <property type="molecule type" value="Genomic_DNA"/>
</dbReference>
<evidence type="ECO:0000313" key="5">
    <source>
        <dbReference type="Proteomes" id="UP001209746"/>
    </source>
</evidence>
<keyword evidence="4" id="KW-1185">Reference proteome</keyword>
<dbReference type="InterPro" id="IPR015943">
    <property type="entry name" value="WD40/YVTN_repeat-like_dom_sf"/>
</dbReference>
<dbReference type="InterPro" id="IPR002372">
    <property type="entry name" value="PQQ_rpt_dom"/>
</dbReference>
<sequence>MTRRRQFLSALTGATVAGLAGCGYRPGGGDIRWSEDLSIAAAGIGSGITTADVVGDRLIAVVDSSRTFDFDSSEFRERGLVYAFETDSGTRRWRDELPEPVRVRALGDPPAVGTEHAVYGYGEGGERWEFEIGSAPLGIAAGGERVYVRTDAGKLRSIRRGRQQWTLDVPASQRHDAAVAADHRGVVYRDGDRLRRVDRDGSRQWNRPVPSETGDVRIVDDLLFVSTHRETVAVEVASGRERWRSDARLEAVDVTDRGVCVVSDERVTAVDHAGERRWRVGGESGGIEAGMGGFTGIVADETAVYVTSADSIFELDPTDGSVRWTVSHDTVSAGPFRVDSGVLVLVDDRLVCHHPD</sequence>
<dbReference type="InterPro" id="IPR011047">
    <property type="entry name" value="Quinoprotein_ADH-like_sf"/>
</dbReference>
<evidence type="ECO:0000313" key="3">
    <source>
        <dbReference type="EMBL" id="MCU4728225.1"/>
    </source>
</evidence>
<dbReference type="PANTHER" id="PTHR34512">
    <property type="entry name" value="CELL SURFACE PROTEIN"/>
    <property type="match status" value="1"/>
</dbReference>
<dbReference type="InterPro" id="IPR006311">
    <property type="entry name" value="TAT_signal"/>
</dbReference>
<organism evidence="3 5">
    <name type="scientific">Halapricum hydrolyticum</name>
    <dbReference type="NCBI Taxonomy" id="2979991"/>
    <lineage>
        <taxon>Archaea</taxon>
        <taxon>Methanobacteriati</taxon>
        <taxon>Methanobacteriota</taxon>
        <taxon>Stenosarchaea group</taxon>
        <taxon>Halobacteria</taxon>
        <taxon>Halobacteriales</taxon>
        <taxon>Haloarculaceae</taxon>
        <taxon>Halapricum</taxon>
    </lineage>
</organism>